<dbReference type="InterPro" id="IPR008929">
    <property type="entry name" value="Chondroitin_lyas"/>
</dbReference>
<dbReference type="AlphaFoldDB" id="A0A1M6SZG4"/>
<dbReference type="InterPro" id="IPR012480">
    <property type="entry name" value="Hepar_II_III_C"/>
</dbReference>
<name>A0A1M6SZG4_9BACT</name>
<dbReference type="EMBL" id="FRAU01000003">
    <property type="protein sequence ID" value="SHK50132.1"/>
    <property type="molecule type" value="Genomic_DNA"/>
</dbReference>
<dbReference type="PANTHER" id="PTHR39210:SF1">
    <property type="entry name" value="HEPARIN-SULFATE LYASE"/>
    <property type="match status" value="1"/>
</dbReference>
<dbReference type="Gene3D" id="1.50.10.100">
    <property type="entry name" value="Chondroitin AC/alginate lyase"/>
    <property type="match status" value="1"/>
</dbReference>
<feature type="signal peptide" evidence="5">
    <location>
        <begin position="1"/>
        <end position="23"/>
    </location>
</feature>
<dbReference type="Gene3D" id="2.70.98.70">
    <property type="match status" value="1"/>
</dbReference>
<dbReference type="Gene3D" id="2.60.40.4070">
    <property type="match status" value="1"/>
</dbReference>
<evidence type="ECO:0000313" key="8">
    <source>
        <dbReference type="Proteomes" id="UP000185812"/>
    </source>
</evidence>
<dbReference type="SUPFAM" id="SSF48230">
    <property type="entry name" value="Chondroitin AC/alginate lyase"/>
    <property type="match status" value="1"/>
</dbReference>
<dbReference type="STRING" id="633813.SAMN04488087_1295"/>
<evidence type="ECO:0000256" key="1">
    <source>
        <dbReference type="ARBA" id="ARBA00004418"/>
    </source>
</evidence>
<feature type="chain" id="PRO_5012048199" evidence="5">
    <location>
        <begin position="24"/>
        <end position="875"/>
    </location>
</feature>
<dbReference type="NCBIfam" id="TIGR04183">
    <property type="entry name" value="Por_Secre_tail"/>
    <property type="match status" value="1"/>
</dbReference>
<organism evidence="7 8">
    <name type="scientific">Rhodothermus profundi</name>
    <dbReference type="NCBI Taxonomy" id="633813"/>
    <lineage>
        <taxon>Bacteria</taxon>
        <taxon>Pseudomonadati</taxon>
        <taxon>Rhodothermota</taxon>
        <taxon>Rhodothermia</taxon>
        <taxon>Rhodothermales</taxon>
        <taxon>Rhodothermaceae</taxon>
        <taxon>Rhodothermus</taxon>
    </lineage>
</organism>
<keyword evidence="4" id="KW-0456">Lyase</keyword>
<dbReference type="PANTHER" id="PTHR39210">
    <property type="entry name" value="HEPARIN-SULFATE LYASE"/>
    <property type="match status" value="1"/>
</dbReference>
<dbReference type="Pfam" id="PF07940">
    <property type="entry name" value="Hepar_II_III_C"/>
    <property type="match status" value="1"/>
</dbReference>
<proteinExistence type="predicted"/>
<gene>
    <name evidence="7" type="ORF">SAMN04488087_1295</name>
</gene>
<dbReference type="OrthoDB" id="175534at2"/>
<accession>A0A1M6SZG4</accession>
<keyword evidence="8" id="KW-1185">Reference proteome</keyword>
<dbReference type="Proteomes" id="UP000185812">
    <property type="component" value="Unassembled WGS sequence"/>
</dbReference>
<keyword evidence="2 5" id="KW-0732">Signal</keyword>
<comment type="subcellular location">
    <subcellularLocation>
        <location evidence="1">Periplasm</location>
    </subcellularLocation>
</comment>
<dbReference type="GO" id="GO:0016829">
    <property type="term" value="F:lyase activity"/>
    <property type="evidence" value="ECO:0007669"/>
    <property type="project" value="UniProtKB-KW"/>
</dbReference>
<protein>
    <submittedName>
        <fullName evidence="7">Por secretion system C-terminal sorting domain-containing protein</fullName>
    </submittedName>
</protein>
<dbReference type="InterPro" id="IPR026444">
    <property type="entry name" value="Secre_tail"/>
</dbReference>
<evidence type="ECO:0000256" key="5">
    <source>
        <dbReference type="SAM" id="SignalP"/>
    </source>
</evidence>
<evidence type="ECO:0000313" key="7">
    <source>
        <dbReference type="EMBL" id="SHK50132.1"/>
    </source>
</evidence>
<evidence type="ECO:0000259" key="6">
    <source>
        <dbReference type="Pfam" id="PF07940"/>
    </source>
</evidence>
<evidence type="ECO:0000256" key="3">
    <source>
        <dbReference type="ARBA" id="ARBA00022764"/>
    </source>
</evidence>
<reference evidence="8" key="1">
    <citation type="submission" date="2016-11" db="EMBL/GenBank/DDBJ databases">
        <authorList>
            <person name="Varghese N."/>
            <person name="Submissions S."/>
        </authorList>
    </citation>
    <scope>NUCLEOTIDE SEQUENCE [LARGE SCALE GENOMIC DNA]</scope>
    <source>
        <strain evidence="8">DSM 22212</strain>
    </source>
</reference>
<keyword evidence="3" id="KW-0574">Periplasm</keyword>
<dbReference type="GO" id="GO:0042597">
    <property type="term" value="C:periplasmic space"/>
    <property type="evidence" value="ECO:0007669"/>
    <property type="project" value="UniProtKB-SubCell"/>
</dbReference>
<evidence type="ECO:0000256" key="2">
    <source>
        <dbReference type="ARBA" id="ARBA00022729"/>
    </source>
</evidence>
<sequence length="875" mass="98643">MRFYRINTIGWFCVLTWSSLAQSQYDTYTGFVVPTEAILPETEEHPSLWFSEEDLDIIRARWTDPAYAELVNEIKKDIRDFKNRDPRATSPGERARMAKTLAFAWLMEGDLVALVKALATLDIAYDNVPQTYGPGVFDGEYDEIYRATWLQNYCAAYDWLYDQLPSALEAELRAKLVAEAQLLYTYMDQYAPRPHNHRSKPAYALGTAALTLSSHPDAAAWLSFALDRQNTVTKYMFSNEGVYREGPHYYVFTLVNAIPFLWHYLHVSGVNLFPYYQPAFEWPVRIRNGRGWMPNIEDGYMKPAPTHAVAAAYRDTPTLLHTSAPLAEILQWNWQTTRFFTQNYTGATRDVTWEIDVLLSWDASIPATAPDVSPTQILQSGQVVFRNAWHDAGVTSRYLLFHGVASADNHDHPDHLSYLLEANNTPLAVDAGYGPRGFNDDRRAWYVSPQAHNTITVNGFPLEDYSTAQNEGPRMRHALDTPFYDFAEMEAISRGVAGGAEVRRGIAFLENRFWVVYDIGTSENTANYQVYLHGRGVFSRDDPWMIWTAPEDTYGEGGRLYAAFVGNRTLTITEAEGWTSFFWGHEEEQRYIAVRQQANDPVFLHVLYPAEVDENPPLFMDQSVAGMVSIELTDQESTTNVAVQRDQRVRAAGPLATDATFAWTRRVLDTVVQFALTEGQTLQWEGATLFTATIPLTVAVDRSDPARHTVHVEAFEGTATLTLQLVSPSATPLSVTLDGQPLAFEMPEQGQVRFQLAGNLLRPGSTIVIATDVATDIDDVEKTNPAFVVSGPYPNPTSGTTRLRIFLAHPEHVQVVLYNSLGRRITVLWEGRLSAGETEIMWDVGKVLQRKLTPGPYWIRVVAGSKQRTVQSFVF</sequence>
<feature type="domain" description="Heparinase II/III-like C-terminal" evidence="6">
    <location>
        <begin position="402"/>
        <end position="534"/>
    </location>
</feature>
<evidence type="ECO:0000256" key="4">
    <source>
        <dbReference type="ARBA" id="ARBA00023239"/>
    </source>
</evidence>